<evidence type="ECO:0000313" key="6">
    <source>
        <dbReference type="Proteomes" id="UP001548832"/>
    </source>
</evidence>
<accession>A0ABV2DN77</accession>
<dbReference type="InterPro" id="IPR008258">
    <property type="entry name" value="Transglycosylase_SLT_dom_1"/>
</dbReference>
<reference evidence="5 6" key="1">
    <citation type="submission" date="2024-06" db="EMBL/GenBank/DDBJ databases">
        <authorList>
            <person name="Kim D.-U."/>
        </authorList>
    </citation>
    <scope>NUCLEOTIDE SEQUENCE [LARGE SCALE GENOMIC DNA]</scope>
    <source>
        <strain evidence="5 6">KACC15460</strain>
    </source>
</reference>
<evidence type="ECO:0000256" key="2">
    <source>
        <dbReference type="ARBA" id="ARBA00009387"/>
    </source>
</evidence>
<name>A0ABV2DN77_9HYPH</name>
<sequence length="262" mass="28103">MLTLPAPTVCAELSAHRERPAHSGSTISSSDPWSVHIREAAKRFAIPERLLRAVMHVESVGDVHAVSSKGAMGLMQLMPATWEELRIRYHLGDNPYLPRDNIFAGAAYLREMLDRFGRNGFLAAYNAGPGRYEGHLATGRPLPRETIDYVRKLAPLIDGTAPIPLRARQAAGRASAFEAAVFARGGSTRNSSGSQGDHQTNIPFETVFTAIRSPSVRSPAVKAVTDLTALVPPQDGSRSEGGLSPPSAVHSPFAQGSSETSQ</sequence>
<gene>
    <name evidence="5" type="ORF">ABVQ20_28370</name>
</gene>
<dbReference type="PANTHER" id="PTHR37423">
    <property type="entry name" value="SOLUBLE LYTIC MUREIN TRANSGLYCOSYLASE-RELATED"/>
    <property type="match status" value="1"/>
</dbReference>
<evidence type="ECO:0000256" key="1">
    <source>
        <dbReference type="ARBA" id="ARBA00007734"/>
    </source>
</evidence>
<dbReference type="Gene3D" id="1.10.530.10">
    <property type="match status" value="1"/>
</dbReference>
<keyword evidence="6" id="KW-1185">Reference proteome</keyword>
<protein>
    <submittedName>
        <fullName evidence="5">Lytic transglycosylase domain-containing protein</fullName>
        <ecNumber evidence="5">4.2.2.n1</ecNumber>
    </submittedName>
</protein>
<dbReference type="RefSeq" id="WP_354462975.1">
    <property type="nucleotide sequence ID" value="NZ_JBEWSZ010000002.1"/>
</dbReference>
<evidence type="ECO:0000259" key="4">
    <source>
        <dbReference type="Pfam" id="PF01464"/>
    </source>
</evidence>
<evidence type="ECO:0000256" key="3">
    <source>
        <dbReference type="SAM" id="MobiDB-lite"/>
    </source>
</evidence>
<feature type="region of interest" description="Disordered" evidence="3">
    <location>
        <begin position="228"/>
        <end position="262"/>
    </location>
</feature>
<comment type="similarity">
    <text evidence="1">Belongs to the transglycosylase Slt family.</text>
</comment>
<feature type="domain" description="Transglycosylase SLT" evidence="4">
    <location>
        <begin position="37"/>
        <end position="132"/>
    </location>
</feature>
<dbReference type="GO" id="GO:0016829">
    <property type="term" value="F:lyase activity"/>
    <property type="evidence" value="ECO:0007669"/>
    <property type="project" value="UniProtKB-KW"/>
</dbReference>
<dbReference type="PANTHER" id="PTHR37423:SF2">
    <property type="entry name" value="MEMBRANE-BOUND LYTIC MUREIN TRANSGLYCOSYLASE C"/>
    <property type="match status" value="1"/>
</dbReference>
<comment type="caution">
    <text evidence="5">The sequence shown here is derived from an EMBL/GenBank/DDBJ whole genome shotgun (WGS) entry which is preliminary data.</text>
</comment>
<dbReference type="InterPro" id="IPR023346">
    <property type="entry name" value="Lysozyme-like_dom_sf"/>
</dbReference>
<evidence type="ECO:0000313" key="5">
    <source>
        <dbReference type="EMBL" id="MET2830908.1"/>
    </source>
</evidence>
<organism evidence="5 6">
    <name type="scientific">Mesorhizobium shangrilense</name>
    <dbReference type="NCBI Taxonomy" id="460060"/>
    <lineage>
        <taxon>Bacteria</taxon>
        <taxon>Pseudomonadati</taxon>
        <taxon>Pseudomonadota</taxon>
        <taxon>Alphaproteobacteria</taxon>
        <taxon>Hyphomicrobiales</taxon>
        <taxon>Phyllobacteriaceae</taxon>
        <taxon>Mesorhizobium</taxon>
    </lineage>
</organism>
<dbReference type="SUPFAM" id="SSF53955">
    <property type="entry name" value="Lysozyme-like"/>
    <property type="match status" value="1"/>
</dbReference>
<comment type="similarity">
    <text evidence="2">Belongs to the virb1 family.</text>
</comment>
<dbReference type="Pfam" id="PF01464">
    <property type="entry name" value="SLT"/>
    <property type="match status" value="1"/>
</dbReference>
<dbReference type="CDD" id="cd00254">
    <property type="entry name" value="LT-like"/>
    <property type="match status" value="1"/>
</dbReference>
<dbReference type="EC" id="4.2.2.n1" evidence="5"/>
<dbReference type="EMBL" id="JBEWSZ010000002">
    <property type="protein sequence ID" value="MET2830908.1"/>
    <property type="molecule type" value="Genomic_DNA"/>
</dbReference>
<dbReference type="Proteomes" id="UP001548832">
    <property type="component" value="Unassembled WGS sequence"/>
</dbReference>
<keyword evidence="5" id="KW-0456">Lyase</keyword>
<proteinExistence type="inferred from homology"/>